<name>A0A1S8BC57_9PEZI</name>
<evidence type="ECO:0000256" key="8">
    <source>
        <dbReference type="ARBA" id="ARBA00023326"/>
    </source>
</evidence>
<dbReference type="SMART" id="SM00636">
    <property type="entry name" value="Glyco_18"/>
    <property type="match status" value="1"/>
</dbReference>
<dbReference type="OrthoDB" id="76388at2759"/>
<dbReference type="InterPro" id="IPR029070">
    <property type="entry name" value="Chitinase_insertion_sf"/>
</dbReference>
<evidence type="ECO:0000256" key="3">
    <source>
        <dbReference type="ARBA" id="ARBA00012729"/>
    </source>
</evidence>
<dbReference type="InterPro" id="IPR011583">
    <property type="entry name" value="Chitinase_II/V-like_cat"/>
</dbReference>
<gene>
    <name evidence="11" type="ORF">BK809_0000653</name>
</gene>
<organism evidence="11 12">
    <name type="scientific">Diplodia seriata</name>
    <dbReference type="NCBI Taxonomy" id="420778"/>
    <lineage>
        <taxon>Eukaryota</taxon>
        <taxon>Fungi</taxon>
        <taxon>Dikarya</taxon>
        <taxon>Ascomycota</taxon>
        <taxon>Pezizomycotina</taxon>
        <taxon>Dothideomycetes</taxon>
        <taxon>Dothideomycetes incertae sedis</taxon>
        <taxon>Botryosphaeriales</taxon>
        <taxon>Botryosphaeriaceae</taxon>
        <taxon>Diplodia</taxon>
    </lineage>
</organism>
<evidence type="ECO:0000256" key="4">
    <source>
        <dbReference type="ARBA" id="ARBA00022801"/>
    </source>
</evidence>
<dbReference type="STRING" id="420778.A0A1S8BC57"/>
<dbReference type="Pfam" id="PF00704">
    <property type="entry name" value="Glyco_hydro_18"/>
    <property type="match status" value="1"/>
</dbReference>
<keyword evidence="4 9" id="KW-0378">Hydrolase</keyword>
<reference evidence="11 12" key="1">
    <citation type="submission" date="2017-01" db="EMBL/GenBank/DDBJ databases">
        <title>Draft genome sequence of Diplodia seriata F98.1, a fungal species involved in grapevine trunk diseases.</title>
        <authorList>
            <person name="Robert-Siegwald G."/>
            <person name="Vallet J."/>
            <person name="Abou-Mansour E."/>
            <person name="Xu J."/>
            <person name="Rey P."/>
            <person name="Bertsch C."/>
            <person name="Rego C."/>
            <person name="Larignon P."/>
            <person name="Fontaine F."/>
            <person name="Lebrun M.-H."/>
        </authorList>
    </citation>
    <scope>NUCLEOTIDE SEQUENCE [LARGE SCALE GENOMIC DNA]</scope>
    <source>
        <strain evidence="11 12">F98.1</strain>
    </source>
</reference>
<dbReference type="InterPro" id="IPR017853">
    <property type="entry name" value="GH"/>
</dbReference>
<dbReference type="PROSITE" id="PS01095">
    <property type="entry name" value="GH18_1"/>
    <property type="match status" value="1"/>
</dbReference>
<dbReference type="GO" id="GO:0008061">
    <property type="term" value="F:chitin binding"/>
    <property type="evidence" value="ECO:0007669"/>
    <property type="project" value="InterPro"/>
</dbReference>
<dbReference type="Gene3D" id="3.10.50.10">
    <property type="match status" value="1"/>
</dbReference>
<dbReference type="GO" id="GO:0005576">
    <property type="term" value="C:extracellular region"/>
    <property type="evidence" value="ECO:0007669"/>
    <property type="project" value="TreeGrafter"/>
</dbReference>
<evidence type="ECO:0000313" key="12">
    <source>
        <dbReference type="Proteomes" id="UP000190776"/>
    </source>
</evidence>
<dbReference type="PROSITE" id="PS51910">
    <property type="entry name" value="GH18_2"/>
    <property type="match status" value="1"/>
</dbReference>
<evidence type="ECO:0000256" key="7">
    <source>
        <dbReference type="ARBA" id="ARBA00023295"/>
    </source>
</evidence>
<dbReference type="GO" id="GO:0008843">
    <property type="term" value="F:endochitinase activity"/>
    <property type="evidence" value="ECO:0007669"/>
    <property type="project" value="UniProtKB-EC"/>
</dbReference>
<sequence>MTPACAPSDHSVPAPTTSEQPPFIHGAYYPSWKIYRNQPPSSMDLDIISHVFYAFIRVREDGTIYHLDEKADLHYPIPSTSSSVPSSFPTTTGCLASLTHLRATTHPHLKLLLSLGGASGSSPFPALAASPLARSTLATSLSTFLHTHAPGFDGIDLDWEHPSTPADGRHYLLLLRALRAALPAPRYLLTAALPAGEWCLRHVPLKDVVGELDWVGLMCYDFAGGWTPRSGHHARLYAAARPHDAYGARSVAGAVEYVVGTRGVPAGKVVVGVPVYGRAFLGVDGPGERFEGVGGADGCVDYRELPGKLKKIKEDLGVWGAACLRTGEGGRREWVSFDCPRTVGEKARFVRERGLGGLFYWTGVADKEGEGSLLRAGYEGLYGAK</sequence>
<dbReference type="GO" id="GO:0000272">
    <property type="term" value="P:polysaccharide catabolic process"/>
    <property type="evidence" value="ECO:0007669"/>
    <property type="project" value="UniProtKB-KW"/>
</dbReference>
<evidence type="ECO:0000256" key="5">
    <source>
        <dbReference type="ARBA" id="ARBA00023024"/>
    </source>
</evidence>
<dbReference type="Proteomes" id="UP000190776">
    <property type="component" value="Unassembled WGS sequence"/>
</dbReference>
<dbReference type="PANTHER" id="PTHR11177">
    <property type="entry name" value="CHITINASE"/>
    <property type="match status" value="1"/>
</dbReference>
<dbReference type="InterPro" id="IPR001579">
    <property type="entry name" value="Glyco_hydro_18_chit_AS"/>
</dbReference>
<keyword evidence="5" id="KW-0146">Chitin degradation</keyword>
<keyword evidence="8" id="KW-0624">Polysaccharide degradation</keyword>
<feature type="domain" description="GH18" evidence="10">
    <location>
        <begin position="23"/>
        <end position="384"/>
    </location>
</feature>
<dbReference type="AlphaFoldDB" id="A0A1S8BC57"/>
<evidence type="ECO:0000256" key="9">
    <source>
        <dbReference type="RuleBase" id="RU000489"/>
    </source>
</evidence>
<evidence type="ECO:0000256" key="6">
    <source>
        <dbReference type="ARBA" id="ARBA00023277"/>
    </source>
</evidence>
<comment type="similarity">
    <text evidence="2">Belongs to the glycosyl hydrolase 18 family. Chitinase class V subfamily.</text>
</comment>
<protein>
    <recommendedName>
        <fullName evidence="3">chitinase</fullName>
        <ecNumber evidence="3">3.2.1.14</ecNumber>
    </recommendedName>
</protein>
<dbReference type="Gene3D" id="3.20.20.80">
    <property type="entry name" value="Glycosidases"/>
    <property type="match status" value="1"/>
</dbReference>
<proteinExistence type="inferred from homology"/>
<evidence type="ECO:0000256" key="2">
    <source>
        <dbReference type="ARBA" id="ARBA00008682"/>
    </source>
</evidence>
<comment type="catalytic activity">
    <reaction evidence="1">
        <text>Random endo-hydrolysis of N-acetyl-beta-D-glucosaminide (1-&gt;4)-beta-linkages in chitin and chitodextrins.</text>
        <dbReference type="EC" id="3.2.1.14"/>
    </reaction>
</comment>
<evidence type="ECO:0000313" key="11">
    <source>
        <dbReference type="EMBL" id="OMP84901.1"/>
    </source>
</evidence>
<dbReference type="GO" id="GO:0006032">
    <property type="term" value="P:chitin catabolic process"/>
    <property type="evidence" value="ECO:0007669"/>
    <property type="project" value="UniProtKB-KW"/>
</dbReference>
<dbReference type="SUPFAM" id="SSF51445">
    <property type="entry name" value="(Trans)glycosidases"/>
    <property type="match status" value="1"/>
</dbReference>
<dbReference type="PANTHER" id="PTHR11177:SF228">
    <property type="entry name" value="CHITINASE"/>
    <property type="match status" value="1"/>
</dbReference>
<keyword evidence="6" id="KW-0119">Carbohydrate metabolism</keyword>
<evidence type="ECO:0000256" key="1">
    <source>
        <dbReference type="ARBA" id="ARBA00000822"/>
    </source>
</evidence>
<accession>A0A1S8BC57</accession>
<evidence type="ECO:0000259" key="10">
    <source>
        <dbReference type="PROSITE" id="PS51910"/>
    </source>
</evidence>
<dbReference type="EMBL" id="MSZU01000086">
    <property type="protein sequence ID" value="OMP84901.1"/>
    <property type="molecule type" value="Genomic_DNA"/>
</dbReference>
<dbReference type="InterPro" id="IPR050314">
    <property type="entry name" value="Glycosyl_Hydrlase_18"/>
</dbReference>
<comment type="caution">
    <text evidence="11">The sequence shown here is derived from an EMBL/GenBank/DDBJ whole genome shotgun (WGS) entry which is preliminary data.</text>
</comment>
<dbReference type="InterPro" id="IPR001223">
    <property type="entry name" value="Glyco_hydro18_cat"/>
</dbReference>
<dbReference type="EC" id="3.2.1.14" evidence="3"/>
<keyword evidence="7 9" id="KW-0326">Glycosidase</keyword>